<evidence type="ECO:0000313" key="2">
    <source>
        <dbReference type="Proteomes" id="UP000006844"/>
    </source>
</evidence>
<reference evidence="1 2" key="1">
    <citation type="journal article" date="2012" name="Stand. Genomic Sci.">
        <title>Complete genome sequence of Terriglobus saanensis type strain SP1PR4(T), an Acidobacteria from tundra soil.</title>
        <authorList>
            <person name="Rawat S.R."/>
            <person name="Mannisto M.K."/>
            <person name="Starovoytov V."/>
            <person name="Goodwin L."/>
            <person name="Nolan M."/>
            <person name="Hauser L."/>
            <person name="Land M."/>
            <person name="Davenport K.W."/>
            <person name="Woyke T."/>
            <person name="Haggblom M.M."/>
        </authorList>
    </citation>
    <scope>NUCLEOTIDE SEQUENCE</scope>
    <source>
        <strain evidence="2">ATCC BAA-1853 / DSM 23119 / SP1PR4</strain>
    </source>
</reference>
<sequence>MEVIRRMRAVLVTQLTPEKSGTAGKKDGKILRKLPEESRCIRVAEREDHAIADV</sequence>
<accession>E8V0S8</accession>
<dbReference type="Proteomes" id="UP000006844">
    <property type="component" value="Chromosome"/>
</dbReference>
<dbReference type="HOGENOM" id="CLU_3048899_0_0_0"/>
<proteinExistence type="predicted"/>
<dbReference type="KEGG" id="tsa:AciPR4_1396"/>
<evidence type="ECO:0000313" key="1">
    <source>
        <dbReference type="EMBL" id="ADV82219.1"/>
    </source>
</evidence>
<gene>
    <name evidence="1" type="ordered locus">AciPR4_1396</name>
</gene>
<keyword evidence="2" id="KW-1185">Reference proteome</keyword>
<organism evidence="1 2">
    <name type="scientific">Terriglobus saanensis (strain ATCC BAA-1853 / DSM 23119 / SP1PR4)</name>
    <dbReference type="NCBI Taxonomy" id="401053"/>
    <lineage>
        <taxon>Bacteria</taxon>
        <taxon>Pseudomonadati</taxon>
        <taxon>Acidobacteriota</taxon>
        <taxon>Terriglobia</taxon>
        <taxon>Terriglobales</taxon>
        <taxon>Acidobacteriaceae</taxon>
        <taxon>Terriglobus</taxon>
    </lineage>
</organism>
<protein>
    <submittedName>
        <fullName evidence="1">Uncharacterized protein</fullName>
    </submittedName>
</protein>
<dbReference type="AlphaFoldDB" id="E8V0S8"/>
<name>E8V0S8_TERSS</name>
<dbReference type="EMBL" id="CP002467">
    <property type="protein sequence ID" value="ADV82219.1"/>
    <property type="molecule type" value="Genomic_DNA"/>
</dbReference>